<proteinExistence type="predicted"/>
<feature type="transmembrane region" description="Helical" evidence="1">
    <location>
        <begin position="12"/>
        <end position="29"/>
    </location>
</feature>
<organism evidence="2 4">
    <name type="scientific">Clostridium septicum</name>
    <dbReference type="NCBI Taxonomy" id="1504"/>
    <lineage>
        <taxon>Bacteria</taxon>
        <taxon>Bacillati</taxon>
        <taxon>Bacillota</taxon>
        <taxon>Clostridia</taxon>
        <taxon>Eubacteriales</taxon>
        <taxon>Clostridiaceae</taxon>
        <taxon>Clostridium</taxon>
    </lineage>
</organism>
<evidence type="ECO:0000313" key="4">
    <source>
        <dbReference type="Proteomes" id="UP000280586"/>
    </source>
</evidence>
<dbReference type="OrthoDB" id="8581915at2"/>
<keyword evidence="1" id="KW-0812">Transmembrane</keyword>
<reference evidence="3" key="2">
    <citation type="submission" date="2022-06" db="EMBL/GenBank/DDBJ databases">
        <authorList>
            <person name="Holder M.E."/>
            <person name="Ajami N.J."/>
            <person name="Petrosino J.F."/>
        </authorList>
    </citation>
    <scope>NUCLEOTIDE SEQUENCE</scope>
    <source>
        <strain evidence="3">RMA 8861</strain>
    </source>
</reference>
<keyword evidence="1" id="KW-0472">Membrane</keyword>
<dbReference type="KEGG" id="csep:CP523_04360"/>
<accession>A0A9N7JKL0</accession>
<protein>
    <submittedName>
        <fullName evidence="2">Uncharacterized protein</fullName>
    </submittedName>
</protein>
<dbReference type="AlphaFoldDB" id="A0A9N7JKL0"/>
<dbReference type="EMBL" id="CP023671">
    <property type="protein sequence ID" value="AYE33759.1"/>
    <property type="molecule type" value="Genomic_DNA"/>
</dbReference>
<dbReference type="GeneID" id="303559918"/>
<evidence type="ECO:0000313" key="5">
    <source>
        <dbReference type="Proteomes" id="UP001055437"/>
    </source>
</evidence>
<name>A0A9N7JKL0_CLOSE</name>
<dbReference type="RefSeq" id="WP_066676459.1">
    <property type="nucleotide sequence ID" value="NZ_CABMIZ010000016.1"/>
</dbReference>
<reference evidence="2 4" key="1">
    <citation type="submission" date="2017-09" db="EMBL/GenBank/DDBJ databases">
        <authorList>
            <person name="Thomas P."/>
            <person name="Seyboldt C."/>
        </authorList>
    </citation>
    <scope>NUCLEOTIDE SEQUENCE [LARGE SCALE GENOMIC DNA]</scope>
    <source>
        <strain evidence="2 4">DSM 7534</strain>
    </source>
</reference>
<sequence length="226" mass="26289">MDINRRSITIKISIIIILILAIIFIPNKYNSEKVQVYLEGEAIVYDGILSNEGNKEAFRLYTKNINRLIINSEGGEINTSLELAEWVYDRNLDIEIKNKAFSTVASYVFVAGNNKYLHKDSVIRWDNNLNDKKNIISNIFFKEYLKEIDEREEEFFEKINVDKRSVTYGSNLDFEKYEDSGKYVGWTYGLSALEKLGIKNVKLIDGVWNPNDNMKEKKIFTITDIN</sequence>
<dbReference type="Proteomes" id="UP000280586">
    <property type="component" value="Chromosome"/>
</dbReference>
<keyword evidence="5" id="KW-1185">Reference proteome</keyword>
<evidence type="ECO:0000313" key="2">
    <source>
        <dbReference type="EMBL" id="AYE33759.1"/>
    </source>
</evidence>
<keyword evidence="1" id="KW-1133">Transmembrane helix</keyword>
<evidence type="ECO:0000256" key="1">
    <source>
        <dbReference type="SAM" id="Phobius"/>
    </source>
</evidence>
<gene>
    <name evidence="2" type="ORF">CP523_04360</name>
    <name evidence="3" type="ORF">NH397_12605</name>
</gene>
<evidence type="ECO:0000313" key="3">
    <source>
        <dbReference type="EMBL" id="USS00321.1"/>
    </source>
</evidence>
<dbReference type="EMBL" id="CP099799">
    <property type="protein sequence ID" value="USS00321.1"/>
    <property type="molecule type" value="Genomic_DNA"/>
</dbReference>
<dbReference type="Proteomes" id="UP001055437">
    <property type="component" value="Chromosome"/>
</dbReference>